<dbReference type="Proteomes" id="UP000219612">
    <property type="component" value="Unassembled WGS sequence"/>
</dbReference>
<name>A0A285KGB4_9ACTN</name>
<accession>A0A285KGB4</accession>
<gene>
    <name evidence="1" type="ORF">SAMN05421748_14076</name>
</gene>
<evidence type="ECO:0000313" key="1">
    <source>
        <dbReference type="EMBL" id="SNY71662.1"/>
    </source>
</evidence>
<reference evidence="1 2" key="1">
    <citation type="submission" date="2017-09" db="EMBL/GenBank/DDBJ databases">
        <authorList>
            <person name="Ehlers B."/>
            <person name="Leendertz F.H."/>
        </authorList>
    </citation>
    <scope>NUCLEOTIDE SEQUENCE [LARGE SCALE GENOMIC DNA]</scope>
    <source>
        <strain evidence="1 2">CGMCC 4.6857</strain>
    </source>
</reference>
<dbReference type="AlphaFoldDB" id="A0A285KGB4"/>
<evidence type="ECO:0000313" key="2">
    <source>
        <dbReference type="Proteomes" id="UP000219612"/>
    </source>
</evidence>
<protein>
    <submittedName>
        <fullName evidence="1">Uncharacterized protein</fullName>
    </submittedName>
</protein>
<sequence>MDVVVQRVFMLWSKRSRGSPNAFSLPPGSPPLSASGTGDWHYTLTVLNIAFGPVPTGAFLGEAPHTIDELATLR</sequence>
<dbReference type="EMBL" id="OBDY01000040">
    <property type="protein sequence ID" value="SNY71662.1"/>
    <property type="molecule type" value="Genomic_DNA"/>
</dbReference>
<keyword evidence="2" id="KW-1185">Reference proteome</keyword>
<dbReference type="RefSeq" id="WP_097328644.1">
    <property type="nucleotide sequence ID" value="NZ_OBDY01000040.1"/>
</dbReference>
<dbReference type="OrthoDB" id="3295282at2"/>
<proteinExistence type="predicted"/>
<organism evidence="1 2">
    <name type="scientific">Paractinoplanes atraurantiacus</name>
    <dbReference type="NCBI Taxonomy" id="1036182"/>
    <lineage>
        <taxon>Bacteria</taxon>
        <taxon>Bacillati</taxon>
        <taxon>Actinomycetota</taxon>
        <taxon>Actinomycetes</taxon>
        <taxon>Micromonosporales</taxon>
        <taxon>Micromonosporaceae</taxon>
        <taxon>Paractinoplanes</taxon>
    </lineage>
</organism>